<dbReference type="PATRIC" id="fig|1261.3.peg.1595"/>
<dbReference type="EMBL" id="LSQZ01000085">
    <property type="protein sequence ID" value="KXI10871.1"/>
    <property type="molecule type" value="Genomic_DNA"/>
</dbReference>
<dbReference type="Proteomes" id="UP000070326">
    <property type="component" value="Unassembled WGS sequence"/>
</dbReference>
<dbReference type="SUPFAM" id="SSF55811">
    <property type="entry name" value="Nudix"/>
    <property type="match status" value="1"/>
</dbReference>
<proteinExistence type="predicted"/>
<evidence type="ECO:0000256" key="1">
    <source>
        <dbReference type="ARBA" id="ARBA00022801"/>
    </source>
</evidence>
<keyword evidence="1 3" id="KW-0378">Hydrolase</keyword>
<dbReference type="AlphaFoldDB" id="A0A135YNE0"/>
<dbReference type="Gene3D" id="3.90.79.10">
    <property type="entry name" value="Nucleoside Triphosphate Pyrophosphohydrolase"/>
    <property type="match status" value="1"/>
</dbReference>
<dbReference type="GO" id="GO:0047631">
    <property type="term" value="F:ADP-ribose diphosphatase activity"/>
    <property type="evidence" value="ECO:0007669"/>
    <property type="project" value="TreeGrafter"/>
</dbReference>
<dbReference type="GO" id="GO:0006753">
    <property type="term" value="P:nucleoside phosphate metabolic process"/>
    <property type="evidence" value="ECO:0007669"/>
    <property type="project" value="TreeGrafter"/>
</dbReference>
<dbReference type="PANTHER" id="PTHR11839">
    <property type="entry name" value="UDP/ADP-SUGAR PYROPHOSPHATASE"/>
    <property type="match status" value="1"/>
</dbReference>
<protein>
    <submittedName>
        <fullName evidence="3">Hydrolase, NUDIX family</fullName>
    </submittedName>
</protein>
<gene>
    <name evidence="3" type="ORF">HMPREF3195_01613</name>
</gene>
<dbReference type="PROSITE" id="PS51462">
    <property type="entry name" value="NUDIX"/>
    <property type="match status" value="1"/>
</dbReference>
<dbReference type="InterPro" id="IPR000086">
    <property type="entry name" value="NUDIX_hydrolase_dom"/>
</dbReference>
<reference evidence="3 4" key="1">
    <citation type="submission" date="2016-02" db="EMBL/GenBank/DDBJ databases">
        <authorList>
            <person name="Wen L."/>
            <person name="He K."/>
            <person name="Yang H."/>
        </authorList>
    </citation>
    <scope>NUCLEOTIDE SEQUENCE [LARGE SCALE GENOMIC DNA]</scope>
    <source>
        <strain evidence="3 4">MJR8628A</strain>
    </source>
</reference>
<sequence length="209" mass="24145">MSFYSKNENRIKLIEVRYKSKFLNVYEVMYKNKLNQDKKWIVASRKNKKDYTDLLNKDREFGADAVLIVGMNKQADTDRLVLIKEYRVPINDYIYSLPAGLIDKGEDIYESAIREMKEETGLDLYDINKDLTVENSYASVGMSDESLAIVYGKVRGNISKDYQEISEDIDTILVTREEARQIMDSNSPIDIKALLVLRDFVGDNICSHI</sequence>
<dbReference type="eggNOG" id="COG0494">
    <property type="taxonomic scope" value="Bacteria"/>
</dbReference>
<dbReference type="STRING" id="1261.HMPREF3195_01613"/>
<evidence type="ECO:0000313" key="4">
    <source>
        <dbReference type="Proteomes" id="UP000070326"/>
    </source>
</evidence>
<comment type="caution">
    <text evidence="3">The sequence shown here is derived from an EMBL/GenBank/DDBJ whole genome shotgun (WGS) entry which is preliminary data.</text>
</comment>
<name>A0A135YNE0_9FIRM</name>
<dbReference type="GO" id="GO:0019693">
    <property type="term" value="P:ribose phosphate metabolic process"/>
    <property type="evidence" value="ECO:0007669"/>
    <property type="project" value="TreeGrafter"/>
</dbReference>
<dbReference type="CDD" id="cd03424">
    <property type="entry name" value="NUDIX_ADPRase_Nudt5_UGPPase_Nudt14"/>
    <property type="match status" value="1"/>
</dbReference>
<accession>A0A135YNE0</accession>
<dbReference type="RefSeq" id="WP_021935105.1">
    <property type="nucleotide sequence ID" value="NZ_JASPAB010000018.1"/>
</dbReference>
<dbReference type="Pfam" id="PF00293">
    <property type="entry name" value="NUDIX"/>
    <property type="match status" value="1"/>
</dbReference>
<dbReference type="InterPro" id="IPR015797">
    <property type="entry name" value="NUDIX_hydrolase-like_dom_sf"/>
</dbReference>
<dbReference type="PANTHER" id="PTHR11839:SF1">
    <property type="entry name" value="ADP-SUGAR PYROPHOSPHATASE"/>
    <property type="match status" value="1"/>
</dbReference>
<evidence type="ECO:0000313" key="3">
    <source>
        <dbReference type="EMBL" id="KXI10871.1"/>
    </source>
</evidence>
<organism evidence="3 4">
    <name type="scientific">Peptostreptococcus anaerobius</name>
    <dbReference type="NCBI Taxonomy" id="1261"/>
    <lineage>
        <taxon>Bacteria</taxon>
        <taxon>Bacillati</taxon>
        <taxon>Bacillota</taxon>
        <taxon>Clostridia</taxon>
        <taxon>Peptostreptococcales</taxon>
        <taxon>Peptostreptococcaceae</taxon>
        <taxon>Peptostreptococcus</taxon>
    </lineage>
</organism>
<feature type="domain" description="Nudix hydrolase" evidence="2">
    <location>
        <begin position="61"/>
        <end position="197"/>
    </location>
</feature>
<evidence type="ECO:0000259" key="2">
    <source>
        <dbReference type="PROSITE" id="PS51462"/>
    </source>
</evidence>